<feature type="region of interest" description="Disordered" evidence="1">
    <location>
        <begin position="161"/>
        <end position="225"/>
    </location>
</feature>
<sequence>FELPDTAESYGEQVGSHVVSNADYKSGHNSTKTKDKIPDSILKQSSDSQMRDVGKQMHHDERMEKRSETGQESIHVQQGTNVTPVTVPLNEHRTSTPPDRETVRVTAPALQQRVLNLNSLLFHDTTRIRLNQSRPSLEQAFNFNQTPLGADRNLQGTRGKFMPRLKQSSSFRQPGGSLLRPREPPPPPPIPLRDTSLPSYRDPNGTNNRRVNPTELHKPRSYATGRPVGKAVKQDRYLAGISGEVSRQNGSSHIRKPSVSLGNTAHPLRAMNPTEISNNVSSPTRTNPNSGNVRSTYEAPRISSKEISSSRSKSLADRCKSLEKLISQRSFRLSQEEKQISSNEIARPNIQKVKEVSKTPAAVRMPLPPVPTMVDSKNKDTKTSVNSISEETKPNSVMRSGANNSTQGSSYHSHQYNFETPRDTPKKCKNETCAMQGQIPSKSASPLQKDSQNNAKYHHPEQNIEIVTK</sequence>
<feature type="compositionally biased region" description="Polar residues" evidence="1">
    <location>
        <begin position="70"/>
        <end position="84"/>
    </location>
</feature>
<dbReference type="Proteomes" id="UP000708208">
    <property type="component" value="Unassembled WGS sequence"/>
</dbReference>
<evidence type="ECO:0000313" key="2">
    <source>
        <dbReference type="EMBL" id="CAG7734826.1"/>
    </source>
</evidence>
<feature type="compositionally biased region" description="Basic and acidic residues" evidence="1">
    <location>
        <begin position="90"/>
        <end position="103"/>
    </location>
</feature>
<feature type="compositionally biased region" description="Basic and acidic residues" evidence="1">
    <location>
        <begin position="458"/>
        <end position="469"/>
    </location>
</feature>
<comment type="caution">
    <text evidence="2">The sequence shown here is derived from an EMBL/GenBank/DDBJ whole genome shotgun (WGS) entry which is preliminary data.</text>
</comment>
<feature type="non-terminal residue" evidence="2">
    <location>
        <position position="1"/>
    </location>
</feature>
<accession>A0A8J2PF77</accession>
<evidence type="ECO:0000313" key="3">
    <source>
        <dbReference type="Proteomes" id="UP000708208"/>
    </source>
</evidence>
<feature type="compositionally biased region" description="Basic and acidic residues" evidence="1">
    <location>
        <begin position="49"/>
        <end position="69"/>
    </location>
</feature>
<feature type="compositionally biased region" description="Polar residues" evidence="1">
    <location>
        <begin position="383"/>
        <end position="413"/>
    </location>
</feature>
<reference evidence="2" key="1">
    <citation type="submission" date="2021-06" db="EMBL/GenBank/DDBJ databases">
        <authorList>
            <person name="Hodson N. C."/>
            <person name="Mongue J. A."/>
            <person name="Jaron S. K."/>
        </authorList>
    </citation>
    <scope>NUCLEOTIDE SEQUENCE</scope>
</reference>
<protein>
    <submittedName>
        <fullName evidence="2">Uncharacterized protein</fullName>
    </submittedName>
</protein>
<feature type="compositionally biased region" description="Polar residues" evidence="1">
    <location>
        <begin position="435"/>
        <end position="455"/>
    </location>
</feature>
<feature type="region of interest" description="Disordered" evidence="1">
    <location>
        <begin position="435"/>
        <end position="469"/>
    </location>
</feature>
<name>A0A8J2PF77_9HEXA</name>
<feature type="region of interest" description="Disordered" evidence="1">
    <location>
        <begin position="363"/>
        <end position="413"/>
    </location>
</feature>
<feature type="compositionally biased region" description="Polar residues" evidence="1">
    <location>
        <begin position="274"/>
        <end position="295"/>
    </location>
</feature>
<feature type="non-terminal residue" evidence="2">
    <location>
        <position position="469"/>
    </location>
</feature>
<proteinExistence type="predicted"/>
<dbReference type="AlphaFoldDB" id="A0A8J2PF77"/>
<keyword evidence="3" id="KW-1185">Reference proteome</keyword>
<organism evidence="2 3">
    <name type="scientific">Allacma fusca</name>
    <dbReference type="NCBI Taxonomy" id="39272"/>
    <lineage>
        <taxon>Eukaryota</taxon>
        <taxon>Metazoa</taxon>
        <taxon>Ecdysozoa</taxon>
        <taxon>Arthropoda</taxon>
        <taxon>Hexapoda</taxon>
        <taxon>Collembola</taxon>
        <taxon>Symphypleona</taxon>
        <taxon>Sminthuridae</taxon>
        <taxon>Allacma</taxon>
    </lineage>
</organism>
<feature type="region of interest" description="Disordered" evidence="1">
    <location>
        <begin position="246"/>
        <end position="310"/>
    </location>
</feature>
<feature type="region of interest" description="Disordered" evidence="1">
    <location>
        <begin position="1"/>
        <end position="103"/>
    </location>
</feature>
<evidence type="ECO:0000256" key="1">
    <source>
        <dbReference type="SAM" id="MobiDB-lite"/>
    </source>
</evidence>
<feature type="compositionally biased region" description="Low complexity" evidence="1">
    <location>
        <begin position="301"/>
        <end position="310"/>
    </location>
</feature>
<gene>
    <name evidence="2" type="ORF">AFUS01_LOCUS23193</name>
</gene>
<dbReference type="EMBL" id="CAJVCH010277124">
    <property type="protein sequence ID" value="CAG7734826.1"/>
    <property type="molecule type" value="Genomic_DNA"/>
</dbReference>